<sequence length="176" mass="19907">MRRLLYSSLPTTVSPHWINEDVESRLKFCGIRLPRSKDMGIYISGVLFATGWWAFIDAMIYSKVITGSQILTVKDWISGVLSTLGIVVVNSINKSCLTEIEYLHSNSCLSLWQARLTLFLGFVFMASGVCWSAVNEFRYELYFTASSNANMVLWDGDVDAEYFNNAQHYSSLVVSQ</sequence>
<evidence type="ECO:0000256" key="4">
    <source>
        <dbReference type="ARBA" id="ARBA00022989"/>
    </source>
</evidence>
<dbReference type="GO" id="GO:0016020">
    <property type="term" value="C:membrane"/>
    <property type="evidence" value="ECO:0007669"/>
    <property type="project" value="UniProtKB-SubCell"/>
</dbReference>
<proteinExistence type="inferred from homology"/>
<keyword evidence="5 6" id="KW-0472">Membrane</keyword>
<gene>
    <name evidence="7" type="ORF">AGERDE_LOCUS10591</name>
</gene>
<dbReference type="OrthoDB" id="268928at2759"/>
<dbReference type="AlphaFoldDB" id="A0A9N9DAZ3"/>
<comment type="subcellular location">
    <subcellularLocation>
        <location evidence="1">Membrane</location>
        <topology evidence="1">Multi-pass membrane protein</topology>
    </subcellularLocation>
</comment>
<accession>A0A9N9DAZ3</accession>
<reference evidence="7" key="1">
    <citation type="submission" date="2021-06" db="EMBL/GenBank/DDBJ databases">
        <authorList>
            <person name="Kallberg Y."/>
            <person name="Tangrot J."/>
            <person name="Rosling A."/>
        </authorList>
    </citation>
    <scope>NUCLEOTIDE SEQUENCE</scope>
    <source>
        <strain evidence="7">MT106</strain>
    </source>
</reference>
<keyword evidence="4 6" id="KW-1133">Transmembrane helix</keyword>
<feature type="transmembrane region" description="Helical" evidence="6">
    <location>
        <begin position="39"/>
        <end position="56"/>
    </location>
</feature>
<protein>
    <submittedName>
        <fullName evidence="7">4613_t:CDS:1</fullName>
    </submittedName>
</protein>
<comment type="similarity">
    <text evidence="2">Belongs to the UPF0220 family.</text>
</comment>
<evidence type="ECO:0000256" key="5">
    <source>
        <dbReference type="ARBA" id="ARBA00023136"/>
    </source>
</evidence>
<dbReference type="Pfam" id="PF05255">
    <property type="entry name" value="UPF0220"/>
    <property type="match status" value="1"/>
</dbReference>
<dbReference type="PANTHER" id="PTHR13180">
    <property type="entry name" value="SMALL MEMBRANE PROTEIN-RELATED"/>
    <property type="match status" value="1"/>
</dbReference>
<dbReference type="InterPro" id="IPR007919">
    <property type="entry name" value="UPF0220"/>
</dbReference>
<evidence type="ECO:0000313" key="7">
    <source>
        <dbReference type="EMBL" id="CAG8632434.1"/>
    </source>
</evidence>
<keyword evidence="3 6" id="KW-0812">Transmembrane</keyword>
<evidence type="ECO:0000256" key="1">
    <source>
        <dbReference type="ARBA" id="ARBA00004141"/>
    </source>
</evidence>
<feature type="transmembrane region" description="Helical" evidence="6">
    <location>
        <begin position="114"/>
        <end position="134"/>
    </location>
</feature>
<dbReference type="Proteomes" id="UP000789831">
    <property type="component" value="Unassembled WGS sequence"/>
</dbReference>
<evidence type="ECO:0000256" key="3">
    <source>
        <dbReference type="ARBA" id="ARBA00022692"/>
    </source>
</evidence>
<evidence type="ECO:0000256" key="6">
    <source>
        <dbReference type="SAM" id="Phobius"/>
    </source>
</evidence>
<dbReference type="EMBL" id="CAJVPL010003422">
    <property type="protein sequence ID" value="CAG8632434.1"/>
    <property type="molecule type" value="Genomic_DNA"/>
</dbReference>
<evidence type="ECO:0000256" key="2">
    <source>
        <dbReference type="ARBA" id="ARBA00005335"/>
    </source>
</evidence>
<name>A0A9N9DAZ3_9GLOM</name>
<keyword evidence="8" id="KW-1185">Reference proteome</keyword>
<evidence type="ECO:0000313" key="8">
    <source>
        <dbReference type="Proteomes" id="UP000789831"/>
    </source>
</evidence>
<comment type="caution">
    <text evidence="7">The sequence shown here is derived from an EMBL/GenBank/DDBJ whole genome shotgun (WGS) entry which is preliminary data.</text>
</comment>
<organism evidence="7 8">
    <name type="scientific">Ambispora gerdemannii</name>
    <dbReference type="NCBI Taxonomy" id="144530"/>
    <lineage>
        <taxon>Eukaryota</taxon>
        <taxon>Fungi</taxon>
        <taxon>Fungi incertae sedis</taxon>
        <taxon>Mucoromycota</taxon>
        <taxon>Glomeromycotina</taxon>
        <taxon>Glomeromycetes</taxon>
        <taxon>Archaeosporales</taxon>
        <taxon>Ambisporaceae</taxon>
        <taxon>Ambispora</taxon>
    </lineage>
</organism>